<dbReference type="GeneID" id="81431676"/>
<dbReference type="AlphaFoldDB" id="A0A9W9HP12"/>
<dbReference type="RefSeq" id="XP_056538457.1">
    <property type="nucleotide sequence ID" value="XM_056692500.1"/>
</dbReference>
<accession>A0A9W9HP12</accession>
<gene>
    <name evidence="1" type="ORF">N7482_010376</name>
</gene>
<proteinExistence type="predicted"/>
<name>A0A9W9HP12_9EURO</name>
<keyword evidence="2" id="KW-1185">Reference proteome</keyword>
<evidence type="ECO:0000313" key="2">
    <source>
        <dbReference type="Proteomes" id="UP001149163"/>
    </source>
</evidence>
<protein>
    <submittedName>
        <fullName evidence="1">Uncharacterized protein</fullName>
    </submittedName>
</protein>
<sequence>MAKDAFNDIDQLRSTINGIVDRMKRVIQRQQQGYNESQTEVLEGLADQLQQIMNFTRSSHEPLRQVILPSPADSSNDQ</sequence>
<reference evidence="1" key="1">
    <citation type="submission" date="2022-11" db="EMBL/GenBank/DDBJ databases">
        <authorList>
            <person name="Petersen C."/>
        </authorList>
    </citation>
    <scope>NUCLEOTIDE SEQUENCE</scope>
    <source>
        <strain evidence="1">IBT 26290</strain>
    </source>
</reference>
<organism evidence="1 2">
    <name type="scientific">Penicillium canariense</name>
    <dbReference type="NCBI Taxonomy" id="189055"/>
    <lineage>
        <taxon>Eukaryota</taxon>
        <taxon>Fungi</taxon>
        <taxon>Dikarya</taxon>
        <taxon>Ascomycota</taxon>
        <taxon>Pezizomycotina</taxon>
        <taxon>Eurotiomycetes</taxon>
        <taxon>Eurotiomycetidae</taxon>
        <taxon>Eurotiales</taxon>
        <taxon>Aspergillaceae</taxon>
        <taxon>Penicillium</taxon>
    </lineage>
</organism>
<dbReference type="Proteomes" id="UP001149163">
    <property type="component" value="Unassembled WGS sequence"/>
</dbReference>
<evidence type="ECO:0000313" key="1">
    <source>
        <dbReference type="EMBL" id="KAJ5151124.1"/>
    </source>
</evidence>
<dbReference type="EMBL" id="JAPQKN010000008">
    <property type="protein sequence ID" value="KAJ5151124.1"/>
    <property type="molecule type" value="Genomic_DNA"/>
</dbReference>
<reference evidence="1" key="2">
    <citation type="journal article" date="2023" name="IMA Fungus">
        <title>Comparative genomic study of the Penicillium genus elucidates a diverse pangenome and 15 lateral gene transfer events.</title>
        <authorList>
            <person name="Petersen C."/>
            <person name="Sorensen T."/>
            <person name="Nielsen M.R."/>
            <person name="Sondergaard T.E."/>
            <person name="Sorensen J.L."/>
            <person name="Fitzpatrick D.A."/>
            <person name="Frisvad J.C."/>
            <person name="Nielsen K.L."/>
        </authorList>
    </citation>
    <scope>NUCLEOTIDE SEQUENCE</scope>
    <source>
        <strain evidence="1">IBT 26290</strain>
    </source>
</reference>
<comment type="caution">
    <text evidence="1">The sequence shown here is derived from an EMBL/GenBank/DDBJ whole genome shotgun (WGS) entry which is preliminary data.</text>
</comment>